<name>A0A1M6H319_9FIRM</name>
<dbReference type="OrthoDB" id="9810761at2"/>
<dbReference type="STRING" id="1121432.SAMN02745219_01904"/>
<feature type="domain" description="Bacterial type II secretion system protein E" evidence="2">
    <location>
        <begin position="80"/>
        <end position="337"/>
    </location>
</feature>
<dbReference type="EMBL" id="FQZM01000021">
    <property type="protein sequence ID" value="SHJ16532.1"/>
    <property type="molecule type" value="Genomic_DNA"/>
</dbReference>
<accession>A0A1M6H319</accession>
<dbReference type="RefSeq" id="WP_072869160.1">
    <property type="nucleotide sequence ID" value="NZ_FQZM01000021.1"/>
</dbReference>
<organism evidence="3 4">
    <name type="scientific">Desulfofundulus thermosubterraneus DSM 16057</name>
    <dbReference type="NCBI Taxonomy" id="1121432"/>
    <lineage>
        <taxon>Bacteria</taxon>
        <taxon>Bacillati</taxon>
        <taxon>Bacillota</taxon>
        <taxon>Clostridia</taxon>
        <taxon>Eubacteriales</taxon>
        <taxon>Peptococcaceae</taxon>
        <taxon>Desulfofundulus</taxon>
    </lineage>
</organism>
<comment type="similarity">
    <text evidence="1">Belongs to the GSP E family.</text>
</comment>
<evidence type="ECO:0000313" key="3">
    <source>
        <dbReference type="EMBL" id="SHJ16532.1"/>
    </source>
</evidence>
<proteinExistence type="inferred from homology"/>
<dbReference type="GO" id="GO:0016887">
    <property type="term" value="F:ATP hydrolysis activity"/>
    <property type="evidence" value="ECO:0007669"/>
    <property type="project" value="InterPro"/>
</dbReference>
<reference evidence="4" key="1">
    <citation type="submission" date="2016-11" db="EMBL/GenBank/DDBJ databases">
        <authorList>
            <person name="Varghese N."/>
            <person name="Submissions S."/>
        </authorList>
    </citation>
    <scope>NUCLEOTIDE SEQUENCE [LARGE SCALE GENOMIC DNA]</scope>
    <source>
        <strain evidence="4">DSM 16057</strain>
    </source>
</reference>
<dbReference type="AlphaFoldDB" id="A0A1M6H319"/>
<keyword evidence="4" id="KW-1185">Reference proteome</keyword>
<protein>
    <submittedName>
        <fullName evidence="3">Pilus assembly protein CpaF</fullName>
    </submittedName>
</protein>
<dbReference type="InterPro" id="IPR001482">
    <property type="entry name" value="T2SS/T4SS_dom"/>
</dbReference>
<dbReference type="PANTHER" id="PTHR30486">
    <property type="entry name" value="TWITCHING MOTILITY PROTEIN PILT"/>
    <property type="match status" value="1"/>
</dbReference>
<gene>
    <name evidence="3" type="ORF">SAMN02745219_01904</name>
</gene>
<evidence type="ECO:0000259" key="2">
    <source>
        <dbReference type="Pfam" id="PF00437"/>
    </source>
</evidence>
<sequence>MSLYLEKLKGVSDEKRAPGAEKEELLDALREDFFREAWRTDPDALRDKDKARRLIRGIVAAKNLPLVIVDELYKDIYGWGPVSELIEDPAVTDIWINRYDQIFYEKNGRIYDWPKTFLSEEHLRRFAVRMAASVGRKLDESRCIEDFRLPDGSRVVAVLPPVAVRGTTVTIRKFSRLFTLEELAEKESFPFHLVRMFELMVKARLNIFTAGGMGSGKNTLLNALMLCVESDENLIFVEDPAESKVGLPDPERPDLPTPRVRVFEPRRAGVEGTGEIPLSLIFEKCMRMKPTRILCSECRCPITTYYTLQAMNIGHPGSMSSVHVEGIEEVPLRLSDLLASFPGGAYGQLAARIGKVASAEVVIFLGQINGYRRVLDIGEIRRRGHDELPEVVPLFTFQIEGFGDDGKPVGELRPTGEVPEFLKKRKLSLFLTPEEISELRGFFEC</sequence>
<dbReference type="Proteomes" id="UP000184529">
    <property type="component" value="Unassembled WGS sequence"/>
</dbReference>
<dbReference type="Gene3D" id="3.30.450.380">
    <property type="match status" value="1"/>
</dbReference>
<dbReference type="Gene3D" id="3.40.50.300">
    <property type="entry name" value="P-loop containing nucleotide triphosphate hydrolases"/>
    <property type="match status" value="1"/>
</dbReference>
<evidence type="ECO:0000256" key="1">
    <source>
        <dbReference type="ARBA" id="ARBA00006611"/>
    </source>
</evidence>
<dbReference type="Pfam" id="PF00437">
    <property type="entry name" value="T2SSE"/>
    <property type="match status" value="1"/>
</dbReference>
<dbReference type="PANTHER" id="PTHR30486:SF6">
    <property type="entry name" value="TYPE IV PILUS RETRACTATION ATPASE PILT"/>
    <property type="match status" value="1"/>
</dbReference>
<evidence type="ECO:0000313" key="4">
    <source>
        <dbReference type="Proteomes" id="UP000184529"/>
    </source>
</evidence>
<dbReference type="InterPro" id="IPR050921">
    <property type="entry name" value="T4SS_GSP_E_ATPase"/>
</dbReference>
<dbReference type="InterPro" id="IPR027417">
    <property type="entry name" value="P-loop_NTPase"/>
</dbReference>
<dbReference type="SUPFAM" id="SSF52540">
    <property type="entry name" value="P-loop containing nucleoside triphosphate hydrolases"/>
    <property type="match status" value="1"/>
</dbReference>